<dbReference type="EMBL" id="JACOQK010000001">
    <property type="protein sequence ID" value="MBC5787286.1"/>
    <property type="molecule type" value="Genomic_DNA"/>
</dbReference>
<comment type="caution">
    <text evidence="3">The sequence shown here is derived from an EMBL/GenBank/DDBJ whole genome shotgun (WGS) entry which is preliminary data.</text>
</comment>
<gene>
    <name evidence="3" type="ORF">H8Z77_04495</name>
</gene>
<keyword evidence="4" id="KW-1185">Reference proteome</keyword>
<keyword evidence="2" id="KW-0472">Membrane</keyword>
<organism evidence="3 4">
    <name type="scientific">Clostridium facile</name>
    <dbReference type="NCBI Taxonomy" id="2763035"/>
    <lineage>
        <taxon>Bacteria</taxon>
        <taxon>Bacillati</taxon>
        <taxon>Bacillota</taxon>
        <taxon>Clostridia</taxon>
        <taxon>Eubacteriales</taxon>
        <taxon>Clostridiaceae</taxon>
        <taxon>Clostridium</taxon>
    </lineage>
</organism>
<dbReference type="Pfam" id="PF07554">
    <property type="entry name" value="FIVAR"/>
    <property type="match status" value="3"/>
</dbReference>
<evidence type="ECO:0000256" key="2">
    <source>
        <dbReference type="SAM" id="Phobius"/>
    </source>
</evidence>
<dbReference type="Gene3D" id="1.20.1270.90">
    <property type="entry name" value="AF1782-like"/>
    <property type="match status" value="3"/>
</dbReference>
<proteinExistence type="predicted"/>
<dbReference type="InterPro" id="IPR008979">
    <property type="entry name" value="Galactose-bd-like_sf"/>
</dbReference>
<dbReference type="InterPro" id="IPR053161">
    <property type="entry name" value="Ulvan_degrading_GH"/>
</dbReference>
<sequence length="1278" mass="141297">MATSMASTVSAIDTTEEGAKTFAEKMNDRFQNPENEYKVETRWWLAEGSHTDETLRESIKELHDYGIGAVEFVTLDESAYLDDATYAWGSEEWIHDSHLIVEECNKYGMGVSFTSGTHWASANLTTINPDEEKASQELSYTTIDVSSGQKYDGKLILPELPGTATKADLVKVTVAKKASTDGKVTNLDQNSMQDITSMVAQQADGSYNIQYTAPQDGDYTVFAFWQHGTSETYKPASTGEAYTINYFSKEGANALIEYWNEHVLDESLKQLIKENGDVSLYMDSLELSPHGVNTTGNLWCSNYLEEFQNRRGYDLTPYLPLIITPGFAVHTEKNYIYNLEGNSDLCTSILNDVFQTNTELYMENCLDVLRDWCHEFGMTLRAEPAYGQMFDITQPIKSVDYVEAESWEFGCEPEKFRSQAGAAHLYDKTYSSETGALLSHNYTQSNNDWRQVYYTQFASGVQRTILHGYSSAYGPEQNVQWPGYEGMQTVFSDRFNKRQPNSIDYADLNQHLARTQKVLRQGVPQMDIGILRTDYYWNCLQCFQGFDYSQNVLRRHEGIYWQDMTLQDAGYTYDYFSPVLLQDQDITCENGLVQADGVGYQALIVYQEELPYESAQVLYEWAKNGLSVVIIDGPTQEQMRNSIVKTNESAAITTGFNDGKDKELASVMEQLKTLDTVAVVETQAEAYDALVGLGVHPRAEYTESNNNLMSVMRKDDDATYLYLYNYMYTENENYKGQVSVDGIYQPYVLDTWSGEVTEVGDFAYENGRTILNVDLAPGDIMVFALDPNDQAAKTVVSSTNVDKVVIEDGSPMMYVPSTGEASIAYSNGTSYTTSVTVPEDITLDTWNLTVQDWQPGEKVTRTEDRGLGYTTTEVTYDTNKVDINVGETELIPWKDIPSVGEKVSGVGTYTTSFTLPENWNTKNNGLIFQVDSMNGGTAAVTVNGQKVAVNMDNCTADISKAVQPGENTIEVRVTSSLRNRMIDVGYSGWMMGTPDIDNYGMEGTATLQTYSKVTATDKSILNSVITYAENAKASGEYDNAIESVQKSFDAALENAKTVANNAGATQEEVDAAWKTLLNEIHKLGFVAGDKTELASLIEAANEINAELDRYVEAGKAEFTAALEIAVAVYEDGDAMQAEINQVADNLLNAMLNLRFKADKSILKDVLAEAGKVDANAYTAESYAALQAAVAKAKDVYNNENANQEEVDAAVTSVQTAIDNLVAVDGTPAETPTEDIAQTGQESTTPKANAAKTGDFAPIAGLAVLVAGVTAIATTKRRK</sequence>
<protein>
    <submittedName>
        <fullName evidence="3">FIVAR domain-containing protein</fullName>
    </submittedName>
</protein>
<evidence type="ECO:0000313" key="4">
    <source>
        <dbReference type="Proteomes" id="UP000649151"/>
    </source>
</evidence>
<dbReference type="Pfam" id="PF17132">
    <property type="entry name" value="Glyco_hydro_106"/>
    <property type="match status" value="1"/>
</dbReference>
<feature type="transmembrane region" description="Helical" evidence="2">
    <location>
        <begin position="1255"/>
        <end position="1274"/>
    </location>
</feature>
<evidence type="ECO:0000313" key="3">
    <source>
        <dbReference type="EMBL" id="MBC5787286.1"/>
    </source>
</evidence>
<dbReference type="Proteomes" id="UP000649151">
    <property type="component" value="Unassembled WGS sequence"/>
</dbReference>
<keyword evidence="2" id="KW-0812">Transmembrane</keyword>
<reference evidence="3 4" key="1">
    <citation type="submission" date="2020-08" db="EMBL/GenBank/DDBJ databases">
        <title>Genome public.</title>
        <authorList>
            <person name="Liu C."/>
            <person name="Sun Q."/>
        </authorList>
    </citation>
    <scope>NUCLEOTIDE SEQUENCE [LARGE SCALE GENOMIC DNA]</scope>
    <source>
        <strain evidence="3 4">NSJ-27</strain>
    </source>
</reference>
<feature type="compositionally biased region" description="Polar residues" evidence="1">
    <location>
        <begin position="1235"/>
        <end position="1246"/>
    </location>
</feature>
<evidence type="ECO:0000256" key="1">
    <source>
        <dbReference type="SAM" id="MobiDB-lite"/>
    </source>
</evidence>
<accession>A0ABR7IQ78</accession>
<keyword evidence="2" id="KW-1133">Transmembrane helix</keyword>
<name>A0ABR7IQ78_9CLOT</name>
<dbReference type="PANTHER" id="PTHR36848:SF2">
    <property type="entry name" value="SECRETED PROTEIN"/>
    <property type="match status" value="1"/>
</dbReference>
<dbReference type="Gene3D" id="2.60.120.260">
    <property type="entry name" value="Galactose-binding domain-like"/>
    <property type="match status" value="1"/>
</dbReference>
<dbReference type="SUPFAM" id="SSF49785">
    <property type="entry name" value="Galactose-binding domain-like"/>
    <property type="match status" value="1"/>
</dbReference>
<feature type="region of interest" description="Disordered" evidence="1">
    <location>
        <begin position="1226"/>
        <end position="1249"/>
    </location>
</feature>
<dbReference type="PANTHER" id="PTHR36848">
    <property type="entry name" value="DNA-BINDING PROTEIN (PUTATIVE SECRETED PROTEIN)-RELATED"/>
    <property type="match status" value="1"/>
</dbReference>